<name>A0A330LSY2_9GAMM</name>
<dbReference type="HAMAP" id="MF_01411">
    <property type="entry name" value="LPS_assembly_LptD"/>
    <property type="match status" value="1"/>
</dbReference>
<comment type="similarity">
    <text evidence="4">Belongs to the LptD family.</text>
</comment>
<dbReference type="EMBL" id="LS483250">
    <property type="protein sequence ID" value="SQD80074.1"/>
    <property type="molecule type" value="Genomic_DNA"/>
</dbReference>
<dbReference type="GO" id="GO:0043165">
    <property type="term" value="P:Gram-negative-bacterium-type cell outer membrane assembly"/>
    <property type="evidence" value="ECO:0007669"/>
    <property type="project" value="UniProtKB-UniRule"/>
</dbReference>
<comment type="caution">
    <text evidence="4">Lacks conserved residue(s) required for the propagation of feature annotation.</text>
</comment>
<keyword evidence="1 4" id="KW-0732">Signal</keyword>
<evidence type="ECO:0000313" key="7">
    <source>
        <dbReference type="EMBL" id="SQD80074.1"/>
    </source>
</evidence>
<dbReference type="PANTHER" id="PTHR30189">
    <property type="entry name" value="LPS-ASSEMBLY PROTEIN"/>
    <property type="match status" value="1"/>
</dbReference>
<comment type="function">
    <text evidence="4">Together with LptE, is involved in the assembly of lipopolysaccharide (LPS) at the surface of the outer membrane.</text>
</comment>
<dbReference type="GO" id="GO:0015920">
    <property type="term" value="P:lipopolysaccharide transport"/>
    <property type="evidence" value="ECO:0007669"/>
    <property type="project" value="InterPro"/>
</dbReference>
<feature type="chain" id="PRO_5016472609" description="LPS-assembly protein LptD" evidence="4">
    <location>
        <begin position="20"/>
        <end position="792"/>
    </location>
</feature>
<sequence length="792" mass="89502" precursor="true">MRLFTLLSTLSGVVFSASAATIITNEDGTSRTIDDSITTSELAELTLFKQCYPYVPAIKPPIEDSKVNNEIQLLSNSAKVTQGSKAIFTGDVNFTQGNRVLSADEIILYQLTNILTAKGNVILEDSTSTIKGKTLKANLDTKDAELTQVNYLLHGQAANGEAKKVYITNSGDNILMQRSTYTECPFGDNSWVLRASSINIDNIDESAEAYNATLYFKDVPIFYMPYFTYPTTDKRRTGLLFPSFENSLENGITFSQPIYWNIAPNYDMTIIPTYMSKRGVYLTTKFRYLVDGQSGKINVEYLANDKKTNTDRTLYHWSHNGNFNDNLNFNASYTQVSDNNYFSDLNASAGSRDSNTLLRTAALTYNTDMTSSQFEVRDFQILSNSSVSTPHKVLPKISFTGYQQFDNNPIELSVYSEITNFSHSNSNMYSGIRTHIEPQISFPYKRPAGFAVAEFKLPMTYYNQTFNESDNKNFANGYKGQLAEQVFRVIPTARLHAGLNFERPTSWFGSAITQTLEPQVQYLYIPYKNQDNIGIYDSSTIQQDFLGLYRDRIYSGLDRIADTNQFTIGLTSRVFDDIGSERFRFSLGQIIYFGDSQVGIAPETDITADNTEVTTSSIVMEADVKISRNLFINNSVEYAIQDDLVRRADAAIEYRFDSGPKIQLNYRYIDDTSSILETKNENINSRINQIGSKFILPINNQWDMGASYYYDVENNITQDAFVGIKYESCCWAIRLDYGYRLKNHNINTNETTFDRGPTLMFELKGLGGIGTDMNNIGTSSLFSYGEPFQLRE</sequence>
<comment type="subcellular location">
    <subcellularLocation>
        <location evidence="4">Cell outer membrane</location>
    </subcellularLocation>
</comment>
<dbReference type="Gene3D" id="2.60.450.10">
    <property type="entry name" value="Lipopolysaccharide (LPS) transport protein A like domain"/>
    <property type="match status" value="1"/>
</dbReference>
<protein>
    <recommendedName>
        <fullName evidence="4">LPS-assembly protein LptD</fullName>
    </recommendedName>
</protein>
<proteinExistence type="inferred from homology"/>
<dbReference type="Pfam" id="PF03968">
    <property type="entry name" value="LptD_N"/>
    <property type="match status" value="1"/>
</dbReference>
<dbReference type="PANTHER" id="PTHR30189:SF1">
    <property type="entry name" value="LPS-ASSEMBLY PROTEIN LPTD"/>
    <property type="match status" value="1"/>
</dbReference>
<keyword evidence="3 4" id="KW-0998">Cell outer membrane</keyword>
<dbReference type="AlphaFoldDB" id="A0A330LSY2"/>
<feature type="domain" description="LptD C-terminal" evidence="6">
    <location>
        <begin position="310"/>
        <end position="702"/>
    </location>
</feature>
<evidence type="ECO:0000259" key="6">
    <source>
        <dbReference type="Pfam" id="PF04453"/>
    </source>
</evidence>
<dbReference type="InterPro" id="IPR050218">
    <property type="entry name" value="LptD"/>
</dbReference>
<dbReference type="KEGG" id="mya:MORIYA_3621"/>
<dbReference type="InterPro" id="IPR005653">
    <property type="entry name" value="OstA-like_N"/>
</dbReference>
<keyword evidence="8" id="KW-1185">Reference proteome</keyword>
<evidence type="ECO:0000259" key="5">
    <source>
        <dbReference type="Pfam" id="PF03968"/>
    </source>
</evidence>
<evidence type="ECO:0000256" key="3">
    <source>
        <dbReference type="ARBA" id="ARBA00023237"/>
    </source>
</evidence>
<evidence type="ECO:0000256" key="4">
    <source>
        <dbReference type="HAMAP-Rule" id="MF_01411"/>
    </source>
</evidence>
<dbReference type="Pfam" id="PF04453">
    <property type="entry name" value="LptD"/>
    <property type="match status" value="1"/>
</dbReference>
<feature type="signal peptide" evidence="4">
    <location>
        <begin position="1"/>
        <end position="19"/>
    </location>
</feature>
<dbReference type="InterPro" id="IPR007543">
    <property type="entry name" value="LptD_C"/>
</dbReference>
<evidence type="ECO:0000256" key="2">
    <source>
        <dbReference type="ARBA" id="ARBA00023136"/>
    </source>
</evidence>
<evidence type="ECO:0000256" key="1">
    <source>
        <dbReference type="ARBA" id="ARBA00022729"/>
    </source>
</evidence>
<gene>
    <name evidence="4 7" type="primary">lptD</name>
    <name evidence="7" type="ORF">MORIYA_3621</name>
</gene>
<dbReference type="Proteomes" id="UP000250163">
    <property type="component" value="Chromosome MORIYA"/>
</dbReference>
<evidence type="ECO:0000313" key="8">
    <source>
        <dbReference type="Proteomes" id="UP000250163"/>
    </source>
</evidence>
<accession>A0A330LSY2</accession>
<feature type="domain" description="Organic solvent tolerance-like N-terminal" evidence="5">
    <location>
        <begin position="75"/>
        <end position="202"/>
    </location>
</feature>
<comment type="subunit">
    <text evidence="4">Component of the lipopolysaccharide transport and assembly complex. Interacts with LptE and LptA.</text>
</comment>
<dbReference type="GO" id="GO:1990351">
    <property type="term" value="C:transporter complex"/>
    <property type="evidence" value="ECO:0007669"/>
    <property type="project" value="TreeGrafter"/>
</dbReference>
<reference evidence="8" key="1">
    <citation type="submission" date="2018-05" db="EMBL/GenBank/DDBJ databases">
        <authorList>
            <person name="Cea G.-C."/>
            <person name="William W."/>
        </authorList>
    </citation>
    <scope>NUCLEOTIDE SEQUENCE [LARGE SCALE GENOMIC DNA]</scope>
    <source>
        <strain evidence="8">DB21MT 5</strain>
    </source>
</reference>
<organism evidence="7 8">
    <name type="scientific">Moritella yayanosii</name>
    <dbReference type="NCBI Taxonomy" id="69539"/>
    <lineage>
        <taxon>Bacteria</taxon>
        <taxon>Pseudomonadati</taxon>
        <taxon>Pseudomonadota</taxon>
        <taxon>Gammaproteobacteria</taxon>
        <taxon>Alteromonadales</taxon>
        <taxon>Moritellaceae</taxon>
        <taxon>Moritella</taxon>
    </lineage>
</organism>
<keyword evidence="2 4" id="KW-0472">Membrane</keyword>
<dbReference type="GO" id="GO:0009279">
    <property type="term" value="C:cell outer membrane"/>
    <property type="evidence" value="ECO:0007669"/>
    <property type="project" value="UniProtKB-SubCell"/>
</dbReference>
<dbReference type="InterPro" id="IPR020889">
    <property type="entry name" value="LipoPS_assembly_LptD"/>
</dbReference>